<organism evidence="2 3">
    <name type="scientific">Sinosporangium siamense</name>
    <dbReference type="NCBI Taxonomy" id="1367973"/>
    <lineage>
        <taxon>Bacteria</taxon>
        <taxon>Bacillati</taxon>
        <taxon>Actinomycetota</taxon>
        <taxon>Actinomycetes</taxon>
        <taxon>Streptosporangiales</taxon>
        <taxon>Streptosporangiaceae</taxon>
        <taxon>Sinosporangium</taxon>
    </lineage>
</organism>
<evidence type="ECO:0000256" key="1">
    <source>
        <dbReference type="SAM" id="MobiDB-lite"/>
    </source>
</evidence>
<dbReference type="InterPro" id="IPR052896">
    <property type="entry name" value="GGT-like_enzyme"/>
</dbReference>
<keyword evidence="3" id="KW-1185">Reference proteome</keyword>
<dbReference type="Gene3D" id="3.60.20.40">
    <property type="match status" value="1"/>
</dbReference>
<comment type="caution">
    <text evidence="2">The sequence shown here is derived from an EMBL/GenBank/DDBJ whole genome shotgun (WGS) entry which is preliminary data.</text>
</comment>
<dbReference type="InterPro" id="IPR043138">
    <property type="entry name" value="GGT_lsub"/>
</dbReference>
<feature type="region of interest" description="Disordered" evidence="1">
    <location>
        <begin position="376"/>
        <end position="398"/>
    </location>
</feature>
<evidence type="ECO:0000313" key="2">
    <source>
        <dbReference type="EMBL" id="GII96999.1"/>
    </source>
</evidence>
<dbReference type="AlphaFoldDB" id="A0A919RRM9"/>
<dbReference type="SUPFAM" id="SSF56235">
    <property type="entry name" value="N-terminal nucleophile aminohydrolases (Ntn hydrolases)"/>
    <property type="match status" value="1"/>
</dbReference>
<dbReference type="PRINTS" id="PR01210">
    <property type="entry name" value="GGTRANSPTASE"/>
</dbReference>
<dbReference type="EMBL" id="BOOW01000053">
    <property type="protein sequence ID" value="GII96999.1"/>
    <property type="molecule type" value="Genomic_DNA"/>
</dbReference>
<evidence type="ECO:0000313" key="3">
    <source>
        <dbReference type="Proteomes" id="UP000606172"/>
    </source>
</evidence>
<proteinExistence type="predicted"/>
<sequence length="591" mass="62376">MPFTTRPELTGTFGMVSSSHWLATATGMAALEAGGNAFDAAVTAAFTLQVVEPHQNGPAGDVPVIFARADDKTPRVLSGQGPAPAGATVQHYRSLGFDLVPGAGPLAAPIPGATPALLTLLRDHGTMSLRDVLAPAIGYARHGFPLSHTAADTIAAVADLFTGHWPTSAAVYLNGGRAPRAGERFTNPTLAATYERLVTEAEHAAGDRDRQLDAALRAWSEGFVAEAVDAFARLPWQDSSGSANPGVLTGADLASWRPVYEDPVRLDFRGHTVCKAGPWSQGPVLLQQLALLEPYDLRPGTADYVHTVVEAAKLAFADREAWYGDGADLTDLLSADYTDARRALIGDTASYDLRPGSPGGRTPRLPAAWERSTSAASLDASIGEPSQAARQRTGPIDGDTVHVDAVDRWGNMVAAMPSGGWLHASPIIPALGLPLGTRLQMTWLEEGLPTTLTPGLRPRTTLSPSLALRDGEPVLAFGSPGGDQQDQWQLMFLLNHFTAGMGLQAAIDAPTFHSAHFPSSFYPRTAHPGRLHAEAGLGQAVLDDLRARGHEVIEAAPWTLSRMCAVGRNPDTGFLHAAADPRDGLGYATGR</sequence>
<protein>
    <submittedName>
        <fullName evidence="2">Gamma-glutamyltransferase</fullName>
    </submittedName>
</protein>
<gene>
    <name evidence="2" type="ORF">Ssi02_72300</name>
</gene>
<dbReference type="Proteomes" id="UP000606172">
    <property type="component" value="Unassembled WGS sequence"/>
</dbReference>
<name>A0A919RRM9_9ACTN</name>
<accession>A0A919RRM9</accession>
<dbReference type="RefSeq" id="WP_204032268.1">
    <property type="nucleotide sequence ID" value="NZ_BOOW01000053.1"/>
</dbReference>
<reference evidence="2" key="1">
    <citation type="submission" date="2021-01" db="EMBL/GenBank/DDBJ databases">
        <title>Whole genome shotgun sequence of Sinosporangium siamense NBRC 109515.</title>
        <authorList>
            <person name="Komaki H."/>
            <person name="Tamura T."/>
        </authorList>
    </citation>
    <scope>NUCLEOTIDE SEQUENCE</scope>
    <source>
        <strain evidence="2">NBRC 109515</strain>
    </source>
</reference>
<dbReference type="Pfam" id="PF01019">
    <property type="entry name" value="G_glu_transpept"/>
    <property type="match status" value="1"/>
</dbReference>
<dbReference type="PANTHER" id="PTHR43881:SF1">
    <property type="entry name" value="GAMMA-GLUTAMYLTRANSPEPTIDASE (AFU_ORTHOLOGUE AFUA_4G13580)"/>
    <property type="match status" value="1"/>
</dbReference>
<dbReference type="InterPro" id="IPR043137">
    <property type="entry name" value="GGT_ssub_C"/>
</dbReference>
<dbReference type="InterPro" id="IPR029055">
    <property type="entry name" value="Ntn_hydrolases_N"/>
</dbReference>
<dbReference type="Gene3D" id="1.10.246.130">
    <property type="match status" value="1"/>
</dbReference>
<dbReference type="PANTHER" id="PTHR43881">
    <property type="entry name" value="GAMMA-GLUTAMYLTRANSPEPTIDASE (AFU_ORTHOLOGUE AFUA_4G13580)"/>
    <property type="match status" value="1"/>
</dbReference>